<dbReference type="SMART" id="SM00355">
    <property type="entry name" value="ZnF_C2H2"/>
    <property type="match status" value="2"/>
</dbReference>
<protein>
    <submittedName>
        <fullName evidence="13">Zinc finger protein 784-like</fullName>
    </submittedName>
</protein>
<feature type="domain" description="C2H2-type" evidence="11">
    <location>
        <begin position="233"/>
        <end position="260"/>
    </location>
</feature>
<dbReference type="Proteomes" id="UP000504606">
    <property type="component" value="Unplaced"/>
</dbReference>
<evidence type="ECO:0000313" key="13">
    <source>
        <dbReference type="RefSeq" id="XP_052123689.1"/>
    </source>
</evidence>
<evidence type="ECO:0000256" key="10">
    <source>
        <dbReference type="SAM" id="MobiDB-lite"/>
    </source>
</evidence>
<evidence type="ECO:0000256" key="3">
    <source>
        <dbReference type="ARBA" id="ARBA00022737"/>
    </source>
</evidence>
<dbReference type="GO" id="GO:0010468">
    <property type="term" value="P:regulation of gene expression"/>
    <property type="evidence" value="ECO:0007669"/>
    <property type="project" value="TreeGrafter"/>
</dbReference>
<keyword evidence="4 9" id="KW-0863">Zinc-finger</keyword>
<dbReference type="InterPro" id="IPR013087">
    <property type="entry name" value="Znf_C2H2_type"/>
</dbReference>
<dbReference type="SUPFAM" id="SSF57667">
    <property type="entry name" value="beta-beta-alpha zinc fingers"/>
    <property type="match status" value="2"/>
</dbReference>
<evidence type="ECO:0000256" key="8">
    <source>
        <dbReference type="ARBA" id="ARBA00023242"/>
    </source>
</evidence>
<dbReference type="GO" id="GO:0005634">
    <property type="term" value="C:nucleus"/>
    <property type="evidence" value="ECO:0007669"/>
    <property type="project" value="UniProtKB-SubCell"/>
</dbReference>
<dbReference type="KEGG" id="foc:127749485"/>
<accession>A0A9C6UBK1</accession>
<evidence type="ECO:0000256" key="7">
    <source>
        <dbReference type="ARBA" id="ARBA00023163"/>
    </source>
</evidence>
<feature type="compositionally biased region" description="Basic residues" evidence="10">
    <location>
        <begin position="1"/>
        <end position="11"/>
    </location>
</feature>
<dbReference type="PANTHER" id="PTHR16515">
    <property type="entry name" value="PR DOMAIN ZINC FINGER PROTEIN"/>
    <property type="match status" value="1"/>
</dbReference>
<dbReference type="FunFam" id="3.30.160.60:FF:000012">
    <property type="entry name" value="RB-associated KRAB zinc finger protein-like"/>
    <property type="match status" value="1"/>
</dbReference>
<proteinExistence type="predicted"/>
<dbReference type="AlphaFoldDB" id="A0A9C6UBK1"/>
<evidence type="ECO:0000256" key="2">
    <source>
        <dbReference type="ARBA" id="ARBA00022723"/>
    </source>
</evidence>
<comment type="subcellular location">
    <subcellularLocation>
        <location evidence="1">Nucleus</location>
    </subcellularLocation>
</comment>
<evidence type="ECO:0000259" key="11">
    <source>
        <dbReference type="PROSITE" id="PS50157"/>
    </source>
</evidence>
<evidence type="ECO:0000256" key="9">
    <source>
        <dbReference type="PROSITE-ProRule" id="PRU00042"/>
    </source>
</evidence>
<sequence length="327" mass="34852">MSRRKQAKPRALKSDESEEGEAVCEAVVGEAPAGEAQGEAMQAMSAPLPPVQLARAAPLPLGPLTISEDVDSVEGLKRALLNRCGLQQLSGFADALFGKRSPIDDVPLPQPMPLEGGGGPDGPEAAPGAEEAGKRAAEPGEAADSRGGGAPLVSRSAPTPTPSPAHAPYPGHLDDNSLESDALGTDPGSSWRSETPEDATSPSPSSCATPNSATDVADSELAFTVGVTEGTPYACSFCDKAFPRLSYLKKHEQTHSDQMPFRCEFCSRLFKHKRSRDRHIKLHTGDKKYRCTQCEAAFSRSIKNAVHSVMKYEYICKVTNDKHAKYH</sequence>
<dbReference type="PROSITE" id="PS50157">
    <property type="entry name" value="ZINC_FINGER_C2H2_2"/>
    <property type="match status" value="2"/>
</dbReference>
<dbReference type="InterPro" id="IPR050331">
    <property type="entry name" value="Zinc_finger"/>
</dbReference>
<organism evidence="12 13">
    <name type="scientific">Frankliniella occidentalis</name>
    <name type="common">Western flower thrips</name>
    <name type="synonym">Euthrips occidentalis</name>
    <dbReference type="NCBI Taxonomy" id="133901"/>
    <lineage>
        <taxon>Eukaryota</taxon>
        <taxon>Metazoa</taxon>
        <taxon>Ecdysozoa</taxon>
        <taxon>Arthropoda</taxon>
        <taxon>Hexapoda</taxon>
        <taxon>Insecta</taxon>
        <taxon>Pterygota</taxon>
        <taxon>Neoptera</taxon>
        <taxon>Paraneoptera</taxon>
        <taxon>Thysanoptera</taxon>
        <taxon>Terebrantia</taxon>
        <taxon>Thripoidea</taxon>
        <taxon>Thripidae</taxon>
        <taxon>Frankliniella</taxon>
    </lineage>
</organism>
<name>A0A9C6UBK1_FRAOC</name>
<dbReference type="Gene3D" id="3.30.160.60">
    <property type="entry name" value="Classic Zinc Finger"/>
    <property type="match status" value="3"/>
</dbReference>
<keyword evidence="12" id="KW-1185">Reference proteome</keyword>
<dbReference type="RefSeq" id="XP_052123689.1">
    <property type="nucleotide sequence ID" value="XM_052267729.1"/>
</dbReference>
<feature type="region of interest" description="Disordered" evidence="10">
    <location>
        <begin position="99"/>
        <end position="213"/>
    </location>
</feature>
<dbReference type="OrthoDB" id="8186755at2759"/>
<gene>
    <name evidence="13" type="primary">LOC127749485</name>
</gene>
<keyword evidence="8" id="KW-0539">Nucleus</keyword>
<dbReference type="PANTHER" id="PTHR16515:SF66">
    <property type="entry name" value="C2H2-TYPE DOMAIN-CONTAINING PROTEIN"/>
    <property type="match status" value="1"/>
</dbReference>
<keyword evidence="2" id="KW-0479">Metal-binding</keyword>
<dbReference type="GO" id="GO:0008270">
    <property type="term" value="F:zinc ion binding"/>
    <property type="evidence" value="ECO:0007669"/>
    <property type="project" value="UniProtKB-KW"/>
</dbReference>
<dbReference type="Pfam" id="PF00096">
    <property type="entry name" value="zf-C2H2"/>
    <property type="match status" value="1"/>
</dbReference>
<feature type="compositionally biased region" description="Low complexity" evidence="10">
    <location>
        <begin position="199"/>
        <end position="213"/>
    </location>
</feature>
<keyword evidence="3" id="KW-0677">Repeat</keyword>
<evidence type="ECO:0000256" key="4">
    <source>
        <dbReference type="ARBA" id="ARBA00022771"/>
    </source>
</evidence>
<dbReference type="GeneID" id="127749485"/>
<keyword evidence="5" id="KW-0862">Zinc</keyword>
<dbReference type="PROSITE" id="PS00028">
    <property type="entry name" value="ZINC_FINGER_C2H2_1"/>
    <property type="match status" value="2"/>
</dbReference>
<keyword evidence="6" id="KW-0805">Transcription regulation</keyword>
<dbReference type="InterPro" id="IPR036236">
    <property type="entry name" value="Znf_C2H2_sf"/>
</dbReference>
<keyword evidence="7" id="KW-0804">Transcription</keyword>
<evidence type="ECO:0000256" key="1">
    <source>
        <dbReference type="ARBA" id="ARBA00004123"/>
    </source>
</evidence>
<reference evidence="13" key="1">
    <citation type="submission" date="2025-08" db="UniProtKB">
        <authorList>
            <consortium name="RefSeq"/>
        </authorList>
    </citation>
    <scope>IDENTIFICATION</scope>
    <source>
        <tissue evidence="13">Whole organism</tissue>
    </source>
</reference>
<evidence type="ECO:0000256" key="5">
    <source>
        <dbReference type="ARBA" id="ARBA00022833"/>
    </source>
</evidence>
<feature type="domain" description="C2H2-type" evidence="11">
    <location>
        <begin position="261"/>
        <end position="288"/>
    </location>
</feature>
<evidence type="ECO:0000313" key="12">
    <source>
        <dbReference type="Proteomes" id="UP000504606"/>
    </source>
</evidence>
<evidence type="ECO:0000256" key="6">
    <source>
        <dbReference type="ARBA" id="ARBA00023015"/>
    </source>
</evidence>
<feature type="region of interest" description="Disordered" evidence="10">
    <location>
        <begin position="1"/>
        <end position="22"/>
    </location>
</feature>